<reference evidence="1 2" key="1">
    <citation type="submission" date="2017-09" db="EMBL/GenBank/DDBJ databases">
        <title>WGS assembly of Aquilegia coerulea Goldsmith.</title>
        <authorList>
            <person name="Hodges S."/>
            <person name="Kramer E."/>
            <person name="Nordborg M."/>
            <person name="Tomkins J."/>
            <person name="Borevitz J."/>
            <person name="Derieg N."/>
            <person name="Yan J."/>
            <person name="Mihaltcheva S."/>
            <person name="Hayes R.D."/>
            <person name="Rokhsar D."/>
        </authorList>
    </citation>
    <scope>NUCLEOTIDE SEQUENCE [LARGE SCALE GENOMIC DNA]</scope>
    <source>
        <strain evidence="2">cv. Goldsmith</strain>
    </source>
</reference>
<accession>A0A2G5ENT3</accession>
<protein>
    <submittedName>
        <fullName evidence="1">Uncharacterized protein</fullName>
    </submittedName>
</protein>
<dbReference type="AlphaFoldDB" id="A0A2G5ENT3"/>
<organism evidence="1 2">
    <name type="scientific">Aquilegia coerulea</name>
    <name type="common">Rocky mountain columbine</name>
    <dbReference type="NCBI Taxonomy" id="218851"/>
    <lineage>
        <taxon>Eukaryota</taxon>
        <taxon>Viridiplantae</taxon>
        <taxon>Streptophyta</taxon>
        <taxon>Embryophyta</taxon>
        <taxon>Tracheophyta</taxon>
        <taxon>Spermatophyta</taxon>
        <taxon>Magnoliopsida</taxon>
        <taxon>Ranunculales</taxon>
        <taxon>Ranunculaceae</taxon>
        <taxon>Thalictroideae</taxon>
        <taxon>Aquilegia</taxon>
    </lineage>
</organism>
<evidence type="ECO:0000313" key="1">
    <source>
        <dbReference type="EMBL" id="PIA57435.1"/>
    </source>
</evidence>
<proteinExistence type="predicted"/>
<dbReference type="InParanoid" id="A0A2G5ENT3"/>
<dbReference type="EMBL" id="KZ305023">
    <property type="protein sequence ID" value="PIA57435.1"/>
    <property type="molecule type" value="Genomic_DNA"/>
</dbReference>
<evidence type="ECO:0000313" key="2">
    <source>
        <dbReference type="Proteomes" id="UP000230069"/>
    </source>
</evidence>
<gene>
    <name evidence="1" type="ORF">AQUCO_00600274v1</name>
</gene>
<sequence>MVGVQKLDIDADPYVTNLYLSNPGRYVVLNPGHFERLEFLISMIFRSSQLNSIALFSNHHLSYETQLGRGHFPDGFISDVIIIIKL</sequence>
<dbReference type="Proteomes" id="UP000230069">
    <property type="component" value="Unassembled WGS sequence"/>
</dbReference>
<name>A0A2G5ENT3_AQUCA</name>
<keyword evidence="2" id="KW-1185">Reference proteome</keyword>